<evidence type="ECO:0008006" key="8">
    <source>
        <dbReference type="Google" id="ProtNLM"/>
    </source>
</evidence>
<gene>
    <name evidence="6" type="ORF">CPZ25_003690</name>
</gene>
<keyword evidence="1" id="KW-0378">Hydrolase</keyword>
<dbReference type="SMART" id="SM00487">
    <property type="entry name" value="DEXDc"/>
    <property type="match status" value="1"/>
</dbReference>
<dbReference type="InterPro" id="IPR013663">
    <property type="entry name" value="Helicase_SWF/SNF/SWI_bac"/>
</dbReference>
<dbReference type="KEGG" id="emt:CPZ25_003690"/>
<sequence>MDDEILKKQEEKKIFSGEITPEDMDELLYPQEDNPEKNKKQVKETFRWKSSSEKEERRVQQMTDSAVFRLMDRYAEKSKNVALENGSGQNVRLEPTLMITDSYWYGSSAKLSFKIGEDRLYVVKDLSAFMAAFDNGEEIRYGKALVLRHFEENFDERSRKYLHFLKSFYNESNNRALAVYKKSFNDNVKYMYLNGPMLDAYMAIWDKEPELPVDIEGSVMLASIVQSNAHISIRISDIGKSYIIELLNDEALVLDGQERLYICEKGKIYYCDPSYSRNTRDFLKAIIRNKLTMTVMKEDMKGFYNTVLSSLEQYFSFVTDCDMSAYEPKPLVAKVYFDAPQEDFVMGKVFFSYGDEEHEAFKPKDMIKSQDLRGEYQIEQLIKKYLDSYDAVGNFAYIDGDEDKIFDLFSEGLETISSKAEIFATDQFKGFKIKPPATVRVGIRVSGDLLDLEFDLDGLDIHELTEVLSSYRQAKKYHRLRDGSFINIQDNALGEFSELADVLSLNAKEIERGTVSVPKFRALYLDALFKQSEGIKYNRDTIFKQIVRDIKDVSDSDFEVPASLKPILRNYQKTGFRWLKTIAAYGFGGILADDMGLGKTLEVISLLLSQKESGAQTTSLVVCPSSLVLNWESEIARFAPELKAIAVMGTATERRDKIAAAAEADVLITSYDLLKRDILYYEDLHFHYEIIDEAQYIKNHNTQNAKSVKVINSAVRFALTGTPVENSLAELWSIYDFLMPGYLYTYRKFREKFEIPIVREQDKKTLERLNKLVSPFILRRLKNEVLKELPEKTETTMYASMDGEQKKLYLANLAKSREDLACELDGGDFERRKLIILAMLTRLRQICCDPSLVYEDYTDKSAKLELCLEILETSLASGHKVLLFSQFTSMLEIIEKELIKREIGFYKITGRTKAQERLRQVNAFNEDDTPVFLISLKAGGTGLNLTGADVVIHYDPWWNLSAQNQATDRAHRIGQMSSVQVYNLIAKDSIEEKIQKMQQAKAELADSIIREGEGAIASMSKDEIIGLFE</sequence>
<evidence type="ECO:0000313" key="6">
    <source>
        <dbReference type="EMBL" id="QCT70459.1"/>
    </source>
</evidence>
<feature type="coiled-coil region" evidence="2">
    <location>
        <begin position="983"/>
        <end position="1010"/>
    </location>
</feature>
<evidence type="ECO:0000259" key="5">
    <source>
        <dbReference type="PROSITE" id="PS51194"/>
    </source>
</evidence>
<proteinExistence type="predicted"/>
<dbReference type="Pfam" id="PF00176">
    <property type="entry name" value="SNF2-rel_dom"/>
    <property type="match status" value="1"/>
</dbReference>
<dbReference type="Pfam" id="PF00271">
    <property type="entry name" value="Helicase_C"/>
    <property type="match status" value="1"/>
</dbReference>
<accession>A0A4P9C4W9</accession>
<feature type="domain" description="Helicase C-terminal" evidence="5">
    <location>
        <begin position="863"/>
        <end position="1020"/>
    </location>
</feature>
<name>A0A4P9C4W9_EUBML</name>
<dbReference type="GO" id="GO:0016787">
    <property type="term" value="F:hydrolase activity"/>
    <property type="evidence" value="ECO:0007669"/>
    <property type="project" value="UniProtKB-KW"/>
</dbReference>
<dbReference type="Gene3D" id="3.40.50.300">
    <property type="entry name" value="P-loop containing nucleotide triphosphate hydrolases"/>
    <property type="match status" value="1"/>
</dbReference>
<dbReference type="Gene3D" id="3.40.50.10810">
    <property type="entry name" value="Tandem AAA-ATPase domain"/>
    <property type="match status" value="1"/>
</dbReference>
<dbReference type="InterPro" id="IPR049730">
    <property type="entry name" value="SNF2/RAD54-like_C"/>
</dbReference>
<protein>
    <recommendedName>
        <fullName evidence="8">ATP-dependent helicase</fullName>
    </recommendedName>
</protein>
<dbReference type="PROSITE" id="PS51192">
    <property type="entry name" value="HELICASE_ATP_BIND_1"/>
    <property type="match status" value="1"/>
</dbReference>
<reference evidence="6 7" key="1">
    <citation type="submission" date="2018-05" db="EMBL/GenBank/DDBJ databases">
        <title>Genome comparison of Eubacterium sp.</title>
        <authorList>
            <person name="Feng Y."/>
            <person name="Sanchez-Andrea I."/>
            <person name="Stams A.J.M."/>
            <person name="De Vos W.M."/>
        </authorList>
    </citation>
    <scope>NUCLEOTIDE SEQUENCE [LARGE SCALE GENOMIC DNA]</scope>
    <source>
        <strain evidence="6 7">YI</strain>
    </source>
</reference>
<dbReference type="PANTHER" id="PTHR10799">
    <property type="entry name" value="SNF2/RAD54 HELICASE FAMILY"/>
    <property type="match status" value="1"/>
</dbReference>
<dbReference type="RefSeq" id="WP_096919841.1">
    <property type="nucleotide sequence ID" value="NZ_CP029487.1"/>
</dbReference>
<evidence type="ECO:0000256" key="1">
    <source>
        <dbReference type="ARBA" id="ARBA00022801"/>
    </source>
</evidence>
<keyword evidence="2" id="KW-0175">Coiled coil</keyword>
<dbReference type="InterPro" id="IPR038718">
    <property type="entry name" value="SNF2-like_sf"/>
</dbReference>
<dbReference type="InterPro" id="IPR000330">
    <property type="entry name" value="SNF2_N"/>
</dbReference>
<evidence type="ECO:0000256" key="2">
    <source>
        <dbReference type="SAM" id="Coils"/>
    </source>
</evidence>
<dbReference type="GO" id="GO:0005524">
    <property type="term" value="F:ATP binding"/>
    <property type="evidence" value="ECO:0007669"/>
    <property type="project" value="InterPro"/>
</dbReference>
<feature type="compositionally biased region" description="Basic and acidic residues" evidence="3">
    <location>
        <begin position="34"/>
        <end position="47"/>
    </location>
</feature>
<keyword evidence="7" id="KW-1185">Reference proteome</keyword>
<dbReference type="EMBL" id="CP029487">
    <property type="protein sequence ID" value="QCT70459.1"/>
    <property type="molecule type" value="Genomic_DNA"/>
</dbReference>
<evidence type="ECO:0000256" key="3">
    <source>
        <dbReference type="SAM" id="MobiDB-lite"/>
    </source>
</evidence>
<dbReference type="SMART" id="SM00490">
    <property type="entry name" value="HELICc"/>
    <property type="match status" value="1"/>
</dbReference>
<dbReference type="InterPro" id="IPR014001">
    <property type="entry name" value="Helicase_ATP-bd"/>
</dbReference>
<dbReference type="Pfam" id="PF08455">
    <property type="entry name" value="SNF2_assoc"/>
    <property type="match status" value="1"/>
</dbReference>
<dbReference type="CDD" id="cd18012">
    <property type="entry name" value="DEXQc_arch_SWI2_SNF2"/>
    <property type="match status" value="1"/>
</dbReference>
<evidence type="ECO:0000313" key="7">
    <source>
        <dbReference type="Proteomes" id="UP000218387"/>
    </source>
</evidence>
<dbReference type="InterPro" id="IPR027417">
    <property type="entry name" value="P-loop_NTPase"/>
</dbReference>
<dbReference type="PROSITE" id="PS51194">
    <property type="entry name" value="HELICASE_CTER"/>
    <property type="match status" value="1"/>
</dbReference>
<feature type="domain" description="Helicase ATP-binding" evidence="4">
    <location>
        <begin position="580"/>
        <end position="741"/>
    </location>
</feature>
<organism evidence="6 7">
    <name type="scientific">Eubacterium maltosivorans</name>
    <dbReference type="NCBI Taxonomy" id="2041044"/>
    <lineage>
        <taxon>Bacteria</taxon>
        <taxon>Bacillati</taxon>
        <taxon>Bacillota</taxon>
        <taxon>Clostridia</taxon>
        <taxon>Eubacteriales</taxon>
        <taxon>Eubacteriaceae</taxon>
        <taxon>Eubacterium</taxon>
    </lineage>
</organism>
<feature type="region of interest" description="Disordered" evidence="3">
    <location>
        <begin position="23"/>
        <end position="47"/>
    </location>
</feature>
<dbReference type="Proteomes" id="UP000218387">
    <property type="component" value="Chromosome"/>
</dbReference>
<evidence type="ECO:0000259" key="4">
    <source>
        <dbReference type="PROSITE" id="PS51192"/>
    </source>
</evidence>
<dbReference type="AlphaFoldDB" id="A0A4P9C4W9"/>
<dbReference type="InterPro" id="IPR001650">
    <property type="entry name" value="Helicase_C-like"/>
</dbReference>
<dbReference type="SUPFAM" id="SSF52540">
    <property type="entry name" value="P-loop containing nucleoside triphosphate hydrolases"/>
    <property type="match status" value="2"/>
</dbReference>
<dbReference type="CDD" id="cd18793">
    <property type="entry name" value="SF2_C_SNF"/>
    <property type="match status" value="1"/>
</dbReference>